<evidence type="ECO:0000256" key="7">
    <source>
        <dbReference type="SAM" id="Phobius"/>
    </source>
</evidence>
<evidence type="ECO:0000259" key="8">
    <source>
        <dbReference type="Pfam" id="PF00999"/>
    </source>
</evidence>
<dbReference type="InterPro" id="IPR006153">
    <property type="entry name" value="Cation/H_exchanger_TM"/>
</dbReference>
<feature type="transmembrane region" description="Helical" evidence="7">
    <location>
        <begin position="87"/>
        <end position="105"/>
    </location>
</feature>
<keyword evidence="4 7" id="KW-1133">Transmembrane helix</keyword>
<protein>
    <submittedName>
        <fullName evidence="9">Sodium/hydrogen exchanger-like domain-containing protein 1</fullName>
    </submittedName>
</protein>
<feature type="transmembrane region" description="Helical" evidence="7">
    <location>
        <begin position="607"/>
        <end position="630"/>
    </location>
</feature>
<dbReference type="GO" id="GO:0015297">
    <property type="term" value="F:antiporter activity"/>
    <property type="evidence" value="ECO:0007669"/>
    <property type="project" value="InterPro"/>
</dbReference>
<dbReference type="Gene3D" id="1.20.1530.20">
    <property type="match status" value="2"/>
</dbReference>
<feature type="transmembrane region" description="Helical" evidence="7">
    <location>
        <begin position="735"/>
        <end position="753"/>
    </location>
</feature>
<feature type="compositionally biased region" description="Basic and acidic residues" evidence="6">
    <location>
        <begin position="23"/>
        <end position="41"/>
    </location>
</feature>
<dbReference type="GO" id="GO:0016020">
    <property type="term" value="C:membrane"/>
    <property type="evidence" value="ECO:0007669"/>
    <property type="project" value="UniProtKB-SubCell"/>
</dbReference>
<gene>
    <name evidence="9" type="ORF">TREES_T100004026</name>
</gene>
<evidence type="ECO:0000313" key="10">
    <source>
        <dbReference type="Proteomes" id="UP000011518"/>
    </source>
</evidence>
<feature type="compositionally biased region" description="Basic and acidic residues" evidence="6">
    <location>
        <begin position="484"/>
        <end position="493"/>
    </location>
</feature>
<keyword evidence="3 7" id="KW-0812">Transmembrane</keyword>
<feature type="transmembrane region" description="Helical" evidence="7">
    <location>
        <begin position="112"/>
        <end position="131"/>
    </location>
</feature>
<feature type="transmembrane region" description="Helical" evidence="7">
    <location>
        <begin position="791"/>
        <end position="813"/>
    </location>
</feature>
<proteinExistence type="inferred from homology"/>
<evidence type="ECO:0000256" key="4">
    <source>
        <dbReference type="ARBA" id="ARBA00022989"/>
    </source>
</evidence>
<reference evidence="10" key="1">
    <citation type="submission" date="2012-07" db="EMBL/GenBank/DDBJ databases">
        <title>Genome of the Chinese tree shrew, a rising model animal genetically related to primates.</title>
        <authorList>
            <person name="Zhang G."/>
            <person name="Fan Y."/>
            <person name="Yao Y."/>
            <person name="Huang Z."/>
        </authorList>
    </citation>
    <scope>NUCLEOTIDE SEQUENCE [LARGE SCALE GENOMIC DNA]</scope>
</reference>
<accession>L9KNR4</accession>
<comment type="subcellular location">
    <subcellularLocation>
        <location evidence="1">Membrane</location>
        <topology evidence="1">Multi-pass membrane protein</topology>
    </subcellularLocation>
</comment>
<dbReference type="STRING" id="246437.L9KNR4"/>
<feature type="transmembrane region" description="Helical" evidence="7">
    <location>
        <begin position="680"/>
        <end position="701"/>
    </location>
</feature>
<feature type="domain" description="Cation/H+ exchanger transmembrane" evidence="8">
    <location>
        <begin position="201"/>
        <end position="447"/>
    </location>
</feature>
<feature type="transmembrane region" description="Helical" evidence="7">
    <location>
        <begin position="713"/>
        <end position="729"/>
    </location>
</feature>
<feature type="transmembrane region" description="Helical" evidence="7">
    <location>
        <begin position="390"/>
        <end position="410"/>
    </location>
</feature>
<feature type="transmembrane region" description="Helical" evidence="7">
    <location>
        <begin position="355"/>
        <end position="383"/>
    </location>
</feature>
<dbReference type="InterPro" id="IPR051843">
    <property type="entry name" value="CPA1_transporter"/>
</dbReference>
<keyword evidence="5 7" id="KW-0472">Membrane</keyword>
<dbReference type="Proteomes" id="UP000011518">
    <property type="component" value="Unassembled WGS sequence"/>
</dbReference>
<dbReference type="PANTHER" id="PTHR31102:SF5">
    <property type="entry name" value="SLC9B1-LIKE PROTEIN SLC9B1P1-RELATED"/>
    <property type="match status" value="1"/>
</dbReference>
<dbReference type="FunCoup" id="L9KNR4">
    <property type="interactions" value="11"/>
</dbReference>
<name>L9KNR4_TUPCH</name>
<feature type="transmembrane region" description="Helical" evidence="7">
    <location>
        <begin position="866"/>
        <end position="885"/>
    </location>
</feature>
<feature type="transmembrane region" description="Helical" evidence="7">
    <location>
        <begin position="212"/>
        <end position="232"/>
    </location>
</feature>
<dbReference type="EMBL" id="KB320755">
    <property type="protein sequence ID" value="ELW64099.1"/>
    <property type="molecule type" value="Genomic_DNA"/>
</dbReference>
<dbReference type="InParanoid" id="L9KNR4"/>
<feature type="transmembrane region" description="Helical" evidence="7">
    <location>
        <begin position="244"/>
        <end position="265"/>
    </location>
</feature>
<dbReference type="eggNOG" id="KOG3826">
    <property type="taxonomic scope" value="Eukaryota"/>
</dbReference>
<evidence type="ECO:0000313" key="9">
    <source>
        <dbReference type="EMBL" id="ELW64099.1"/>
    </source>
</evidence>
<evidence type="ECO:0000256" key="2">
    <source>
        <dbReference type="ARBA" id="ARBA00007367"/>
    </source>
</evidence>
<feature type="transmembrane region" description="Helical" evidence="7">
    <location>
        <begin position="143"/>
        <end position="162"/>
    </location>
</feature>
<feature type="transmembrane region" description="Helical" evidence="7">
    <location>
        <begin position="326"/>
        <end position="349"/>
    </location>
</feature>
<evidence type="ECO:0000256" key="6">
    <source>
        <dbReference type="SAM" id="MobiDB-lite"/>
    </source>
</evidence>
<keyword evidence="10" id="KW-1185">Reference proteome</keyword>
<feature type="transmembrane region" description="Helical" evidence="7">
    <location>
        <begin position="642"/>
        <end position="668"/>
    </location>
</feature>
<feature type="region of interest" description="Disordered" evidence="6">
    <location>
        <begin position="458"/>
        <end position="493"/>
    </location>
</feature>
<dbReference type="GO" id="GO:1902600">
    <property type="term" value="P:proton transmembrane transport"/>
    <property type="evidence" value="ECO:0007669"/>
    <property type="project" value="InterPro"/>
</dbReference>
<feature type="compositionally biased region" description="Polar residues" evidence="6">
    <location>
        <begin position="458"/>
        <end position="483"/>
    </location>
</feature>
<sequence>MRDEYKAIECEDSGLSTGMNHTDAVHREPQEETVTHTKGVDGNEPTEGSNLLHSSEKTLQATPAESSLLQRLRQTLACPPHGSLDRVITNVTIIVLLWAVVWSVTGSECLPGGNLFGIIILFYCAVLGGKLLRLIKLPTLPPLPPLLGMLLAGFLLRNVPVVSDNVQIQHRWSAALRSIALSIILTRAGLGLDAKEGGYGVEKGVPTLLMAAGSFDDILAITGFNTCLGMAFSTGSTVFNVLRGILEVVIGVAAGSLLGFFIQYFPSSDQVREMINRKISLENILDSTVFSSVHFGFPGSGGLCTLVMAFLAGVGWSSRKAEVEKIIAVIWDIFQPLLFGLIGAEVSIASLRPETVGLCVATLSTAVLIRILTTFLMVCFAGFNIKEKLFISFAWLPKATVQAAIGSVALDTARSHGEKQLEGYGMDVLTGAFLAILMTAPIGSLLIGLLGPKLLQKTEPQNQEEVQGESSVQLPSDPNSSAPEETKETVLSKKEEIKPGLEKKTCLSCPPRGQLNRVITSGMLLAGFIIRNVPFISEHVHIQSVWSSALRSTALAIILIRAGLGLDPQALRHLKAVCLRLSMGPCLMEACSAALFSRLIMKLSWQWGFLLGFVVGAVSPAVVVPSMLFLQENGYGVEKGIPTLLIAASSMDDVVAITGFTTCMSLVFSPGGVINNLLSSLRDVLIGLMVGTVLGIILRYFPSGDQTKLTFKRALLVLSMCLSAVLGSQRIGLHASGGLCTLVLTFIAGTTWADEKIGVQRLIAAAWNIFQPLLFGLVGAEVNVSSLQSNTIGICVATISLSLCVRILTTYTLMCFAGFSMKEKIFIALSWMPKATVQAVLGPLALETARISAPYLETYSKDVMTVAFLSILITAPNGALLIGILGPKMLTRCYDPGKVEAQLSECKHH</sequence>
<dbReference type="AlphaFoldDB" id="L9KNR4"/>
<evidence type="ECO:0000256" key="3">
    <source>
        <dbReference type="ARBA" id="ARBA00022692"/>
    </source>
</evidence>
<feature type="region of interest" description="Disordered" evidence="6">
    <location>
        <begin position="13"/>
        <end position="51"/>
    </location>
</feature>
<feature type="transmembrane region" description="Helical" evidence="7">
    <location>
        <begin position="430"/>
        <end position="451"/>
    </location>
</feature>
<dbReference type="InterPro" id="IPR038770">
    <property type="entry name" value="Na+/solute_symporter_sf"/>
</dbReference>
<feature type="transmembrane region" description="Helical" evidence="7">
    <location>
        <begin position="295"/>
        <end position="314"/>
    </location>
</feature>
<evidence type="ECO:0000256" key="5">
    <source>
        <dbReference type="ARBA" id="ARBA00023136"/>
    </source>
</evidence>
<comment type="similarity">
    <text evidence="2">Belongs to the monovalent cation:proton antiporter 1 (CPA1) transporter (TC 2.A.36) family.</text>
</comment>
<evidence type="ECO:0000256" key="1">
    <source>
        <dbReference type="ARBA" id="ARBA00004141"/>
    </source>
</evidence>
<organism evidence="9 10">
    <name type="scientific">Tupaia chinensis</name>
    <name type="common">Chinese tree shrew</name>
    <name type="synonym">Tupaia belangeri chinensis</name>
    <dbReference type="NCBI Taxonomy" id="246437"/>
    <lineage>
        <taxon>Eukaryota</taxon>
        <taxon>Metazoa</taxon>
        <taxon>Chordata</taxon>
        <taxon>Craniata</taxon>
        <taxon>Vertebrata</taxon>
        <taxon>Euteleostomi</taxon>
        <taxon>Mammalia</taxon>
        <taxon>Eutheria</taxon>
        <taxon>Euarchontoglires</taxon>
        <taxon>Scandentia</taxon>
        <taxon>Tupaiidae</taxon>
        <taxon>Tupaia</taxon>
    </lineage>
</organism>
<reference evidence="10" key="2">
    <citation type="journal article" date="2013" name="Nat. Commun.">
        <title>Genome of the Chinese tree shrew.</title>
        <authorList>
            <person name="Fan Y."/>
            <person name="Huang Z.Y."/>
            <person name="Cao C.C."/>
            <person name="Chen C.S."/>
            <person name="Chen Y.X."/>
            <person name="Fan D.D."/>
            <person name="He J."/>
            <person name="Hou H.L."/>
            <person name="Hu L."/>
            <person name="Hu X.T."/>
            <person name="Jiang X.T."/>
            <person name="Lai R."/>
            <person name="Lang Y.S."/>
            <person name="Liang B."/>
            <person name="Liao S.G."/>
            <person name="Mu D."/>
            <person name="Ma Y.Y."/>
            <person name="Niu Y.Y."/>
            <person name="Sun X.Q."/>
            <person name="Xia J.Q."/>
            <person name="Xiao J."/>
            <person name="Xiong Z.Q."/>
            <person name="Xu L."/>
            <person name="Yang L."/>
            <person name="Zhang Y."/>
            <person name="Zhao W."/>
            <person name="Zhao X.D."/>
            <person name="Zheng Y.T."/>
            <person name="Zhou J.M."/>
            <person name="Zhu Y.B."/>
            <person name="Zhang G.J."/>
            <person name="Wang J."/>
            <person name="Yao Y.G."/>
        </authorList>
    </citation>
    <scope>NUCLEOTIDE SEQUENCE [LARGE SCALE GENOMIC DNA]</scope>
</reference>
<dbReference type="PANTHER" id="PTHR31102">
    <property type="match status" value="1"/>
</dbReference>
<dbReference type="Pfam" id="PF00999">
    <property type="entry name" value="Na_H_Exchanger"/>
    <property type="match status" value="2"/>
</dbReference>
<feature type="domain" description="Cation/H+ exchanger transmembrane" evidence="8">
    <location>
        <begin position="520"/>
        <end position="876"/>
    </location>
</feature>
<feature type="transmembrane region" description="Helical" evidence="7">
    <location>
        <begin position="765"/>
        <end position="785"/>
    </location>
</feature>